<dbReference type="Pfam" id="PF19112">
    <property type="entry name" value="VanA_C"/>
    <property type="match status" value="1"/>
</dbReference>
<dbReference type="PANTHER" id="PTHR21266:SF59">
    <property type="entry name" value="BLR4922 PROTEIN"/>
    <property type="match status" value="1"/>
</dbReference>
<keyword evidence="8" id="KW-0489">Methyltransferase</keyword>
<keyword evidence="9" id="KW-1185">Reference proteome</keyword>
<evidence type="ECO:0000256" key="1">
    <source>
        <dbReference type="ARBA" id="ARBA00022714"/>
    </source>
</evidence>
<feature type="region of interest" description="Disordered" evidence="6">
    <location>
        <begin position="332"/>
        <end position="357"/>
    </location>
</feature>
<evidence type="ECO:0000256" key="5">
    <source>
        <dbReference type="ARBA" id="ARBA00023014"/>
    </source>
</evidence>
<evidence type="ECO:0000259" key="7">
    <source>
        <dbReference type="PROSITE" id="PS51296"/>
    </source>
</evidence>
<protein>
    <submittedName>
        <fullName evidence="8">Vanillate O-demethylase monooxygenase subunit</fullName>
    </submittedName>
</protein>
<reference evidence="9" key="1">
    <citation type="submission" date="2016-10" db="EMBL/GenBank/DDBJ databases">
        <authorList>
            <person name="Varghese N."/>
            <person name="Submissions S."/>
        </authorList>
    </citation>
    <scope>NUCLEOTIDE SEQUENCE [LARGE SCALE GENOMIC DNA]</scope>
    <source>
        <strain evidence="9">DSM 17044</strain>
    </source>
</reference>
<dbReference type="GO" id="GO:0046872">
    <property type="term" value="F:metal ion binding"/>
    <property type="evidence" value="ECO:0007669"/>
    <property type="project" value="UniProtKB-KW"/>
</dbReference>
<dbReference type="RefSeq" id="WP_075009277.1">
    <property type="nucleotide sequence ID" value="NZ_FOAP01000016.1"/>
</dbReference>
<dbReference type="GO" id="GO:0004497">
    <property type="term" value="F:monooxygenase activity"/>
    <property type="evidence" value="ECO:0007669"/>
    <property type="project" value="UniProtKB-KW"/>
</dbReference>
<dbReference type="GO" id="GO:0032259">
    <property type="term" value="P:methylation"/>
    <property type="evidence" value="ECO:0007669"/>
    <property type="project" value="UniProtKB-KW"/>
</dbReference>
<keyword evidence="3" id="KW-0560">Oxidoreductase</keyword>
<organism evidence="8 9">
    <name type="scientific">Stigmatella aurantiaca</name>
    <dbReference type="NCBI Taxonomy" id="41"/>
    <lineage>
        <taxon>Bacteria</taxon>
        <taxon>Pseudomonadati</taxon>
        <taxon>Myxococcota</taxon>
        <taxon>Myxococcia</taxon>
        <taxon>Myxococcales</taxon>
        <taxon>Cystobacterineae</taxon>
        <taxon>Archangiaceae</taxon>
        <taxon>Stigmatella</taxon>
    </lineage>
</organism>
<keyword evidence="8" id="KW-0503">Monooxygenase</keyword>
<dbReference type="SUPFAM" id="SSF55961">
    <property type="entry name" value="Bet v1-like"/>
    <property type="match status" value="1"/>
</dbReference>
<dbReference type="InterPro" id="IPR036922">
    <property type="entry name" value="Rieske_2Fe-2S_sf"/>
</dbReference>
<dbReference type="AlphaFoldDB" id="A0A1H7Y5U3"/>
<gene>
    <name evidence="8" type="ORF">SAMN05444354_11696</name>
</gene>
<evidence type="ECO:0000256" key="3">
    <source>
        <dbReference type="ARBA" id="ARBA00023002"/>
    </source>
</evidence>
<keyword evidence="8" id="KW-0808">Transferase</keyword>
<dbReference type="SUPFAM" id="SSF50022">
    <property type="entry name" value="ISP domain"/>
    <property type="match status" value="1"/>
</dbReference>
<dbReference type="InterPro" id="IPR050584">
    <property type="entry name" value="Cholesterol_7-desaturase"/>
</dbReference>
<dbReference type="InterPro" id="IPR017941">
    <property type="entry name" value="Rieske_2Fe-2S"/>
</dbReference>
<keyword evidence="2" id="KW-0479">Metal-binding</keyword>
<evidence type="ECO:0000256" key="2">
    <source>
        <dbReference type="ARBA" id="ARBA00022723"/>
    </source>
</evidence>
<evidence type="ECO:0000313" key="9">
    <source>
        <dbReference type="Proteomes" id="UP000182719"/>
    </source>
</evidence>
<proteinExistence type="predicted"/>
<accession>A0A1H7Y5U3</accession>
<keyword evidence="1" id="KW-0001">2Fe-2S</keyword>
<evidence type="ECO:0000313" key="8">
    <source>
        <dbReference type="EMBL" id="SEM41254.1"/>
    </source>
</evidence>
<dbReference type="Pfam" id="PF00355">
    <property type="entry name" value="Rieske"/>
    <property type="match status" value="1"/>
</dbReference>
<keyword evidence="4" id="KW-0408">Iron</keyword>
<keyword evidence="5" id="KW-0411">Iron-sulfur</keyword>
<dbReference type="OrthoDB" id="9790995at2"/>
<dbReference type="Proteomes" id="UP000182719">
    <property type="component" value="Unassembled WGS sequence"/>
</dbReference>
<dbReference type="Gene3D" id="3.90.380.10">
    <property type="entry name" value="Naphthalene 1,2-dioxygenase Alpha Subunit, Chain A, domain 1"/>
    <property type="match status" value="1"/>
</dbReference>
<dbReference type="GO" id="GO:0051537">
    <property type="term" value="F:2 iron, 2 sulfur cluster binding"/>
    <property type="evidence" value="ECO:0007669"/>
    <property type="project" value="UniProtKB-KW"/>
</dbReference>
<evidence type="ECO:0000256" key="4">
    <source>
        <dbReference type="ARBA" id="ARBA00023004"/>
    </source>
</evidence>
<dbReference type="GO" id="GO:0008168">
    <property type="term" value="F:methyltransferase activity"/>
    <property type="evidence" value="ECO:0007669"/>
    <property type="project" value="UniProtKB-KW"/>
</dbReference>
<sequence length="357" mass="41173">MTATAKDHWHPVLDSQVLKDKPVGVKVWNSEIVLFRTAGGKVSALEDRCPHRSMRLSKGWVENDKIVCPYHLWKYDGEGKGQSPCNPQMKPRVQRYDVTERYGAVWVKPAESNAQMPEMEVEGYHYVGLDTGIMYAPFELVVDNFIEIEHSPTNHGVFAFDAQGITQVVPKVETVGDSIHVIYEGDQRNIPWYSPTQYFMPQNTRLIIDFMAHFRPVHFIYNMKWMDPKTQELKPHRIREFAFLTPVSEEETHIHLFFFSTLNLFSPQSFSPLRKLVSSRFLKMAHDEFNLDKNIVEEVARTDKRTDLKGLQLGKFDRVLRETRRLISSAYHQGPLEQQAPPEPVQLKATGTTGAQD</sequence>
<dbReference type="InterPro" id="IPR044043">
    <property type="entry name" value="VanA_C_cat"/>
</dbReference>
<dbReference type="Gene3D" id="2.102.10.10">
    <property type="entry name" value="Rieske [2Fe-2S] iron-sulphur domain"/>
    <property type="match status" value="1"/>
</dbReference>
<dbReference type="PANTHER" id="PTHR21266">
    <property type="entry name" value="IRON-SULFUR DOMAIN CONTAINING PROTEIN"/>
    <property type="match status" value="1"/>
</dbReference>
<feature type="domain" description="Rieske" evidence="7">
    <location>
        <begin position="9"/>
        <end position="107"/>
    </location>
</feature>
<dbReference type="EMBL" id="FOAP01000016">
    <property type="protein sequence ID" value="SEM41254.1"/>
    <property type="molecule type" value="Genomic_DNA"/>
</dbReference>
<dbReference type="PROSITE" id="PS51296">
    <property type="entry name" value="RIESKE"/>
    <property type="match status" value="1"/>
</dbReference>
<name>A0A1H7Y5U3_STIAU</name>
<evidence type="ECO:0000256" key="6">
    <source>
        <dbReference type="SAM" id="MobiDB-lite"/>
    </source>
</evidence>